<dbReference type="Gene3D" id="3.30.40.10">
    <property type="entry name" value="Zinc/RING finger domain, C3HC4 (zinc finger)"/>
    <property type="match status" value="1"/>
</dbReference>
<evidence type="ECO:0000313" key="8">
    <source>
        <dbReference type="EMBL" id="WOL03855.1"/>
    </source>
</evidence>
<evidence type="ECO:0000256" key="3">
    <source>
        <dbReference type="ARBA" id="ARBA00012483"/>
    </source>
</evidence>
<dbReference type="InterPro" id="IPR045210">
    <property type="entry name" value="RING-Ubox_PUB"/>
</dbReference>
<feature type="domain" description="U-box" evidence="7">
    <location>
        <begin position="267"/>
        <end position="341"/>
    </location>
</feature>
<dbReference type="EMBL" id="CP136893">
    <property type="protein sequence ID" value="WOL03855.1"/>
    <property type="molecule type" value="Genomic_DNA"/>
</dbReference>
<dbReference type="Pfam" id="PF05804">
    <property type="entry name" value="KAP"/>
    <property type="match status" value="1"/>
</dbReference>
<dbReference type="SUPFAM" id="SSF48371">
    <property type="entry name" value="ARM repeat"/>
    <property type="match status" value="1"/>
</dbReference>
<dbReference type="EC" id="2.3.2.27" evidence="3"/>
<evidence type="ECO:0000313" key="9">
    <source>
        <dbReference type="Proteomes" id="UP001327560"/>
    </source>
</evidence>
<dbReference type="PANTHER" id="PTHR23315:SF240">
    <property type="entry name" value="U-BOX DOMAIN-CONTAINING PROTEIN 5"/>
    <property type="match status" value="1"/>
</dbReference>
<dbReference type="PROSITE" id="PS51698">
    <property type="entry name" value="U_BOX"/>
    <property type="match status" value="1"/>
</dbReference>
<keyword evidence="9" id="KW-1185">Reference proteome</keyword>
<dbReference type="Proteomes" id="UP001327560">
    <property type="component" value="Chromosome 4"/>
</dbReference>
<dbReference type="CDD" id="cd16664">
    <property type="entry name" value="RING-Ubox_PUB"/>
    <property type="match status" value="1"/>
</dbReference>
<dbReference type="InterPro" id="IPR013083">
    <property type="entry name" value="Znf_RING/FYVE/PHD"/>
</dbReference>
<proteinExistence type="predicted"/>
<accession>A0AAQ3QCW8</accession>
<sequence length="774" mass="86260">MGSDVAGVVKATQNNCDVKVNYSIYSELSKILETINFLLPAIESARPGCTSGMLELCSLNNAVEKAKQILQQCAESSKLYLAITGEATLSRCERIRSSLIQSLCQIQNMVPPSLASKIAEVLEYLRVAKFKVDSSEEEAGRALLDLLQRTDYSEELEFEAFQIATSRLKLTSPKDILMERRSLNKLLDKLNGSDTKKEKILNYFIYLLKKHGKNVKQDGHEHKENGKTGGTEFTRNMNSSSNRSIYSNNDEPSGPREGSIDVHQAFVPPVELCCPISSRLMCDPVVISSGQTYERTNIEKWFEEGHDTCPKTQRKLANLSMIPNSCMKDLISTWCMNRGINVPESHNGHNSAKFSSWEPSHIYSISSLNNVSAALLDGRTGFFLQSDHSNVSFISSDASYCSDSSHVNGIKGAKDNHSHVFSWIGDHQQCQSFSDFNHDFFHRSFSMLLELPNDVQGKALENVKILLESDEEISHAILSDGFTEALISFMKSAREMSNIQAMKTGSRLFLAILSKNRIEISSSSIEDALQLFISFLDSEISTEALMLLKKLIQDPSCRSNIMTSDAVSSIIKILDSEDVDSVELSLKVLLDLSPDRDLKSYILSSRSLTKLASFLTDEKLSHLSLKIIQNISDDEEGALLVAKNNACLASIVELLDTGSKEEQELAVDILYSICSRSYENCLFVMDEGVIPALVEISVNGNAKGKDISLRLLHLLRDVRCSHRFVNSYINPEPIPELTENIIDHPGNKPPHSKPVGFFRRKLRFFSKARSSTPC</sequence>
<protein>
    <recommendedName>
        <fullName evidence="3">RING-type E3 ubiquitin transferase</fullName>
        <ecNumber evidence="3">2.3.2.27</ecNumber>
    </recommendedName>
</protein>
<comment type="pathway">
    <text evidence="2">Protein modification; protein ubiquitination.</text>
</comment>
<dbReference type="GO" id="GO:0016567">
    <property type="term" value="P:protein ubiquitination"/>
    <property type="evidence" value="ECO:0007669"/>
    <property type="project" value="InterPro"/>
</dbReference>
<evidence type="ECO:0000256" key="1">
    <source>
        <dbReference type="ARBA" id="ARBA00000900"/>
    </source>
</evidence>
<dbReference type="SUPFAM" id="SSF57850">
    <property type="entry name" value="RING/U-box"/>
    <property type="match status" value="1"/>
</dbReference>
<dbReference type="SMART" id="SM00504">
    <property type="entry name" value="Ubox"/>
    <property type="match status" value="1"/>
</dbReference>
<gene>
    <name evidence="8" type="ORF">Cni_G12575</name>
</gene>
<name>A0AAQ3QCW8_9LILI</name>
<organism evidence="8 9">
    <name type="scientific">Canna indica</name>
    <name type="common">Indian-shot</name>
    <dbReference type="NCBI Taxonomy" id="4628"/>
    <lineage>
        <taxon>Eukaryota</taxon>
        <taxon>Viridiplantae</taxon>
        <taxon>Streptophyta</taxon>
        <taxon>Embryophyta</taxon>
        <taxon>Tracheophyta</taxon>
        <taxon>Spermatophyta</taxon>
        <taxon>Magnoliopsida</taxon>
        <taxon>Liliopsida</taxon>
        <taxon>Zingiberales</taxon>
        <taxon>Cannaceae</taxon>
        <taxon>Canna</taxon>
    </lineage>
</organism>
<feature type="region of interest" description="Disordered" evidence="6">
    <location>
        <begin position="216"/>
        <end position="257"/>
    </location>
</feature>
<dbReference type="PANTHER" id="PTHR23315">
    <property type="entry name" value="U BOX DOMAIN-CONTAINING"/>
    <property type="match status" value="1"/>
</dbReference>
<evidence type="ECO:0000256" key="4">
    <source>
        <dbReference type="ARBA" id="ARBA00022679"/>
    </source>
</evidence>
<evidence type="ECO:0000256" key="5">
    <source>
        <dbReference type="ARBA" id="ARBA00022786"/>
    </source>
</evidence>
<feature type="compositionally biased region" description="Low complexity" evidence="6">
    <location>
        <begin position="236"/>
        <end position="249"/>
    </location>
</feature>
<comment type="catalytic activity">
    <reaction evidence="1">
        <text>S-ubiquitinyl-[E2 ubiquitin-conjugating enzyme]-L-cysteine + [acceptor protein]-L-lysine = [E2 ubiquitin-conjugating enzyme]-L-cysteine + N(6)-ubiquitinyl-[acceptor protein]-L-lysine.</text>
        <dbReference type="EC" id="2.3.2.27"/>
    </reaction>
</comment>
<keyword evidence="5" id="KW-0833">Ubl conjugation pathway</keyword>
<evidence type="ECO:0000256" key="2">
    <source>
        <dbReference type="ARBA" id="ARBA00004906"/>
    </source>
</evidence>
<evidence type="ECO:0000259" key="7">
    <source>
        <dbReference type="PROSITE" id="PS51698"/>
    </source>
</evidence>
<dbReference type="InterPro" id="IPR016024">
    <property type="entry name" value="ARM-type_fold"/>
</dbReference>
<dbReference type="InterPro" id="IPR003613">
    <property type="entry name" value="Ubox_domain"/>
</dbReference>
<keyword evidence="4" id="KW-0808">Transferase</keyword>
<dbReference type="GO" id="GO:0061630">
    <property type="term" value="F:ubiquitin protein ligase activity"/>
    <property type="evidence" value="ECO:0007669"/>
    <property type="project" value="UniProtKB-EC"/>
</dbReference>
<dbReference type="InterPro" id="IPR011989">
    <property type="entry name" value="ARM-like"/>
</dbReference>
<feature type="compositionally biased region" description="Basic and acidic residues" evidence="6">
    <location>
        <begin position="216"/>
        <end position="226"/>
    </location>
</feature>
<dbReference type="Gene3D" id="1.25.10.10">
    <property type="entry name" value="Leucine-rich Repeat Variant"/>
    <property type="match status" value="1"/>
</dbReference>
<reference evidence="8 9" key="1">
    <citation type="submission" date="2023-10" db="EMBL/GenBank/DDBJ databases">
        <title>Chromosome-scale genome assembly provides insights into flower coloration mechanisms of Canna indica.</title>
        <authorList>
            <person name="Li C."/>
        </authorList>
    </citation>
    <scope>NUCLEOTIDE SEQUENCE [LARGE SCALE GENOMIC DNA]</scope>
    <source>
        <tissue evidence="8">Flower</tissue>
    </source>
</reference>
<evidence type="ECO:0000256" key="6">
    <source>
        <dbReference type="SAM" id="MobiDB-lite"/>
    </source>
</evidence>
<dbReference type="AlphaFoldDB" id="A0AAQ3QCW8"/>
<dbReference type="Pfam" id="PF04564">
    <property type="entry name" value="U-box"/>
    <property type="match status" value="1"/>
</dbReference>